<feature type="transmembrane region" description="Helical" evidence="8">
    <location>
        <begin position="270"/>
        <end position="288"/>
    </location>
</feature>
<keyword evidence="6 8" id="KW-0472">Membrane</keyword>
<sequence length="449" mass="45337">MIALALVLLPALGALLVAALPRAAAILQPLLCALWAALSVLLAMAEPEPGIVAADVLNLPFVLAVAFGALLLSLMPVPAEDRPWHAGVQAMLGGAMLSMLGQNMTLSWLGLEVALLGAMLPLALAAPRAGWKLFLLGGVGLGLTLFGLVAVHVAAPEALLHWPALQARGIETMDPMLLALGFVLALAGCGALLSLAPFHAWWPDTAGEAPSRIAALFPLLLAPSALHMLLRIKALAGGNMSAWSLLALGVGTMLLASLSLYRKRDAGRMLGLASMLQLGAAAAGFGLGGPAGNLAGLLILLGHGLGAAAGWVALGAAMRLKDSRRLGGISGLMAGSPGLGWALMLALLALACLPPFLPFAGAFLLLTSAGRQAPWLMPPLLLALLLGAAALARAAQRLCMGPATADAEAPPGWRVLAPAWAALALALLGALAMPGPFAALLAAAAEAAR</sequence>
<dbReference type="EMBL" id="SACL01000003">
    <property type="protein sequence ID" value="RVT96613.1"/>
    <property type="molecule type" value="Genomic_DNA"/>
</dbReference>
<dbReference type="RefSeq" id="WP_127787265.1">
    <property type="nucleotide sequence ID" value="NZ_SACL01000003.1"/>
</dbReference>
<protein>
    <recommendedName>
        <fullName evidence="9">NADH:quinone oxidoreductase/Mrp antiporter transmembrane domain-containing protein</fullName>
    </recommendedName>
</protein>
<feature type="transmembrane region" description="Helical" evidence="8">
    <location>
        <begin position="213"/>
        <end position="230"/>
    </location>
</feature>
<gene>
    <name evidence="10" type="ORF">EOD42_09340</name>
</gene>
<keyword evidence="3 7" id="KW-0812">Transmembrane</keyword>
<keyword evidence="2" id="KW-1003">Cell membrane</keyword>
<feature type="transmembrane region" description="Helical" evidence="8">
    <location>
        <begin position="23"/>
        <end position="44"/>
    </location>
</feature>
<comment type="caution">
    <text evidence="10">The sequence shown here is derived from an EMBL/GenBank/DDBJ whole genome shotgun (WGS) entry which is preliminary data.</text>
</comment>
<evidence type="ECO:0000256" key="1">
    <source>
        <dbReference type="ARBA" id="ARBA00004651"/>
    </source>
</evidence>
<dbReference type="Pfam" id="PF00361">
    <property type="entry name" value="Proton_antipo_M"/>
    <property type="match status" value="1"/>
</dbReference>
<feature type="transmembrane region" description="Helical" evidence="8">
    <location>
        <begin position="56"/>
        <end position="75"/>
    </location>
</feature>
<keyword evidence="4 8" id="KW-1133">Transmembrane helix</keyword>
<evidence type="ECO:0000256" key="5">
    <source>
        <dbReference type="ARBA" id="ARBA00023002"/>
    </source>
</evidence>
<dbReference type="InterPro" id="IPR052175">
    <property type="entry name" value="ComplexI-like_HydComp"/>
</dbReference>
<feature type="transmembrane region" description="Helical" evidence="8">
    <location>
        <begin position="106"/>
        <end position="126"/>
    </location>
</feature>
<proteinExistence type="predicted"/>
<evidence type="ECO:0000256" key="2">
    <source>
        <dbReference type="ARBA" id="ARBA00022475"/>
    </source>
</evidence>
<dbReference type="PANTHER" id="PTHR42682">
    <property type="entry name" value="HYDROGENASE-4 COMPONENT F"/>
    <property type="match status" value="1"/>
</dbReference>
<dbReference type="OrthoDB" id="9842116at2"/>
<feature type="transmembrane region" description="Helical" evidence="8">
    <location>
        <begin position="294"/>
        <end position="318"/>
    </location>
</feature>
<evidence type="ECO:0000313" key="10">
    <source>
        <dbReference type="EMBL" id="RVT96613.1"/>
    </source>
</evidence>
<dbReference type="InterPro" id="IPR001750">
    <property type="entry name" value="ND/Mrp_TM"/>
</dbReference>
<dbReference type="AlphaFoldDB" id="A0A437MG26"/>
<feature type="transmembrane region" description="Helical" evidence="8">
    <location>
        <begin position="242"/>
        <end position="261"/>
    </location>
</feature>
<dbReference type="Proteomes" id="UP000282957">
    <property type="component" value="Unassembled WGS sequence"/>
</dbReference>
<evidence type="ECO:0000256" key="8">
    <source>
        <dbReference type="SAM" id="Phobius"/>
    </source>
</evidence>
<dbReference type="GO" id="GO:0016491">
    <property type="term" value="F:oxidoreductase activity"/>
    <property type="evidence" value="ECO:0007669"/>
    <property type="project" value="UniProtKB-KW"/>
</dbReference>
<feature type="domain" description="NADH:quinone oxidoreductase/Mrp antiporter transmembrane" evidence="9">
    <location>
        <begin position="103"/>
        <end position="377"/>
    </location>
</feature>
<name>A0A437MG26_9PROT</name>
<dbReference type="PANTHER" id="PTHR42682:SF5">
    <property type="entry name" value="HYDROGENASE-4 COMPONENT F"/>
    <property type="match status" value="1"/>
</dbReference>
<keyword evidence="11" id="KW-1185">Reference proteome</keyword>
<evidence type="ECO:0000256" key="3">
    <source>
        <dbReference type="ARBA" id="ARBA00022692"/>
    </source>
</evidence>
<reference evidence="10 11" key="1">
    <citation type="submission" date="2019-01" db="EMBL/GenBank/DDBJ databases">
        <authorList>
            <person name="Chen W.-M."/>
        </authorList>
    </citation>
    <scope>NUCLEOTIDE SEQUENCE [LARGE SCALE GENOMIC DNA]</scope>
    <source>
        <strain evidence="10 11">CCP-6</strain>
    </source>
</reference>
<evidence type="ECO:0000313" key="11">
    <source>
        <dbReference type="Proteomes" id="UP000282957"/>
    </source>
</evidence>
<evidence type="ECO:0000256" key="7">
    <source>
        <dbReference type="RuleBase" id="RU000320"/>
    </source>
</evidence>
<comment type="subcellular location">
    <subcellularLocation>
        <location evidence="1">Cell membrane</location>
        <topology evidence="1">Multi-pass membrane protein</topology>
    </subcellularLocation>
    <subcellularLocation>
        <location evidence="7">Membrane</location>
        <topology evidence="7">Multi-pass membrane protein</topology>
    </subcellularLocation>
</comment>
<feature type="transmembrane region" description="Helical" evidence="8">
    <location>
        <begin position="372"/>
        <end position="392"/>
    </location>
</feature>
<accession>A0A437MG26</accession>
<evidence type="ECO:0000259" key="9">
    <source>
        <dbReference type="Pfam" id="PF00361"/>
    </source>
</evidence>
<dbReference type="GO" id="GO:0005886">
    <property type="term" value="C:plasma membrane"/>
    <property type="evidence" value="ECO:0007669"/>
    <property type="project" value="UniProtKB-SubCell"/>
</dbReference>
<evidence type="ECO:0000256" key="6">
    <source>
        <dbReference type="ARBA" id="ARBA00023136"/>
    </source>
</evidence>
<evidence type="ECO:0000256" key="4">
    <source>
        <dbReference type="ARBA" id="ARBA00022989"/>
    </source>
</evidence>
<feature type="transmembrane region" description="Helical" evidence="8">
    <location>
        <begin position="133"/>
        <end position="155"/>
    </location>
</feature>
<organism evidence="10 11">
    <name type="scientific">Rhodovarius crocodyli</name>
    <dbReference type="NCBI Taxonomy" id="1979269"/>
    <lineage>
        <taxon>Bacteria</taxon>
        <taxon>Pseudomonadati</taxon>
        <taxon>Pseudomonadota</taxon>
        <taxon>Alphaproteobacteria</taxon>
        <taxon>Acetobacterales</taxon>
        <taxon>Roseomonadaceae</taxon>
        <taxon>Rhodovarius</taxon>
    </lineage>
</organism>
<keyword evidence="5" id="KW-0560">Oxidoreductase</keyword>
<feature type="transmembrane region" description="Helical" evidence="8">
    <location>
        <begin position="339"/>
        <end position="366"/>
    </location>
</feature>
<feature type="transmembrane region" description="Helical" evidence="8">
    <location>
        <begin position="175"/>
        <end position="201"/>
    </location>
</feature>